<reference evidence="1" key="1">
    <citation type="submission" date="2020-09" db="EMBL/GenBank/DDBJ databases">
        <title>Genome-Enabled Discovery of Anthraquinone Biosynthesis in Senna tora.</title>
        <authorList>
            <person name="Kang S.-H."/>
            <person name="Pandey R.P."/>
            <person name="Lee C.-M."/>
            <person name="Sim J.-S."/>
            <person name="Jeong J.-T."/>
            <person name="Choi B.-S."/>
            <person name="Jung M."/>
            <person name="Ginzburg D."/>
            <person name="Zhao K."/>
            <person name="Won S.Y."/>
            <person name="Oh T.-J."/>
            <person name="Yu Y."/>
            <person name="Kim N.-H."/>
            <person name="Lee O.R."/>
            <person name="Lee T.-H."/>
            <person name="Bashyal P."/>
            <person name="Kim T.-S."/>
            <person name="Lee W.-H."/>
            <person name="Kawkins C."/>
            <person name="Kim C.-K."/>
            <person name="Kim J.S."/>
            <person name="Ahn B.O."/>
            <person name="Rhee S.Y."/>
            <person name="Sohng J.K."/>
        </authorList>
    </citation>
    <scope>NUCLEOTIDE SEQUENCE</scope>
    <source>
        <tissue evidence="1">Leaf</tissue>
    </source>
</reference>
<keyword evidence="2" id="KW-1185">Reference proteome</keyword>
<gene>
    <name evidence="1" type="ORF">G2W53_029162</name>
</gene>
<dbReference type="EMBL" id="JAAIUW010000009">
    <property type="protein sequence ID" value="KAF7815193.1"/>
    <property type="molecule type" value="Genomic_DNA"/>
</dbReference>
<dbReference type="AlphaFoldDB" id="A0A834WBJ6"/>
<comment type="caution">
    <text evidence="1">The sequence shown here is derived from an EMBL/GenBank/DDBJ whole genome shotgun (WGS) entry which is preliminary data.</text>
</comment>
<dbReference type="Proteomes" id="UP000634136">
    <property type="component" value="Unassembled WGS sequence"/>
</dbReference>
<accession>A0A834WBJ6</accession>
<name>A0A834WBJ6_9FABA</name>
<protein>
    <submittedName>
        <fullName evidence="1">Uncharacterized protein</fullName>
    </submittedName>
</protein>
<organism evidence="1 2">
    <name type="scientific">Senna tora</name>
    <dbReference type="NCBI Taxonomy" id="362788"/>
    <lineage>
        <taxon>Eukaryota</taxon>
        <taxon>Viridiplantae</taxon>
        <taxon>Streptophyta</taxon>
        <taxon>Embryophyta</taxon>
        <taxon>Tracheophyta</taxon>
        <taxon>Spermatophyta</taxon>
        <taxon>Magnoliopsida</taxon>
        <taxon>eudicotyledons</taxon>
        <taxon>Gunneridae</taxon>
        <taxon>Pentapetalae</taxon>
        <taxon>rosids</taxon>
        <taxon>fabids</taxon>
        <taxon>Fabales</taxon>
        <taxon>Fabaceae</taxon>
        <taxon>Caesalpinioideae</taxon>
        <taxon>Cassia clade</taxon>
        <taxon>Senna</taxon>
    </lineage>
</organism>
<sequence length="27" mass="3138">MGHRELISIEYPRYIGGSSKVRIEMSK</sequence>
<evidence type="ECO:0000313" key="2">
    <source>
        <dbReference type="Proteomes" id="UP000634136"/>
    </source>
</evidence>
<proteinExistence type="predicted"/>
<evidence type="ECO:0000313" key="1">
    <source>
        <dbReference type="EMBL" id="KAF7815193.1"/>
    </source>
</evidence>